<comment type="caution">
    <text evidence="2">The sequence shown here is derived from an EMBL/GenBank/DDBJ whole genome shotgun (WGS) entry which is preliminary data.</text>
</comment>
<dbReference type="InterPro" id="IPR036425">
    <property type="entry name" value="MoaB/Mog-like_dom_sf"/>
</dbReference>
<evidence type="ECO:0000313" key="3">
    <source>
        <dbReference type="Proteomes" id="UP000187485"/>
    </source>
</evidence>
<dbReference type="SUPFAM" id="SSF53218">
    <property type="entry name" value="Molybdenum cofactor biosynthesis proteins"/>
    <property type="match status" value="1"/>
</dbReference>
<feature type="domain" description="MoaB/Mog" evidence="1">
    <location>
        <begin position="129"/>
        <end position="270"/>
    </location>
</feature>
<dbReference type="Proteomes" id="UP000187485">
    <property type="component" value="Unassembled WGS sequence"/>
</dbReference>
<keyword evidence="3" id="KW-1185">Reference proteome</keyword>
<dbReference type="OrthoDB" id="1676645at2"/>
<evidence type="ECO:0000313" key="2">
    <source>
        <dbReference type="EMBL" id="GAV22989.1"/>
    </source>
</evidence>
<dbReference type="SMART" id="SM00852">
    <property type="entry name" value="MoCF_biosynth"/>
    <property type="match status" value="1"/>
</dbReference>
<dbReference type="InterPro" id="IPR050101">
    <property type="entry name" value="CinA"/>
</dbReference>
<dbReference type="PANTHER" id="PTHR13939">
    <property type="entry name" value="NICOTINAMIDE-NUCLEOTIDE AMIDOHYDROLASE PNCC"/>
    <property type="match status" value="1"/>
</dbReference>
<dbReference type="Pfam" id="PF00994">
    <property type="entry name" value="MoCF_biosynth"/>
    <property type="match status" value="1"/>
</dbReference>
<dbReference type="Gene3D" id="3.40.980.10">
    <property type="entry name" value="MoaB/Mog-like domain"/>
    <property type="match status" value="1"/>
</dbReference>
<evidence type="ECO:0000259" key="1">
    <source>
        <dbReference type="SMART" id="SM00852"/>
    </source>
</evidence>
<organism evidence="2 3">
    <name type="scientific">Carboxydothermus pertinax</name>
    <dbReference type="NCBI Taxonomy" id="870242"/>
    <lineage>
        <taxon>Bacteria</taxon>
        <taxon>Bacillati</taxon>
        <taxon>Bacillota</taxon>
        <taxon>Clostridia</taxon>
        <taxon>Thermoanaerobacterales</taxon>
        <taxon>Thermoanaerobacteraceae</taxon>
        <taxon>Carboxydothermus</taxon>
    </lineage>
</organism>
<dbReference type="InterPro" id="IPR001453">
    <property type="entry name" value="MoaB/Mog_dom"/>
</dbReference>
<dbReference type="AlphaFoldDB" id="A0A1L8CVV7"/>
<accession>A0A1L8CVV7</accession>
<name>A0A1L8CVV7_9THEO</name>
<proteinExistence type="predicted"/>
<protein>
    <submittedName>
        <fullName evidence="2">Molybdopterin-binding protein</fullName>
    </submittedName>
</protein>
<dbReference type="PANTHER" id="PTHR13939:SF0">
    <property type="entry name" value="NMN AMIDOHYDROLASE-LIKE PROTEIN YFAY"/>
    <property type="match status" value="1"/>
</dbReference>
<dbReference type="EMBL" id="BDJK01000023">
    <property type="protein sequence ID" value="GAV22989.1"/>
    <property type="molecule type" value="Genomic_DNA"/>
</dbReference>
<dbReference type="STRING" id="870242.cpu_14990"/>
<sequence length="296" mass="32572">MELNLLEKTELWIENIKLQNANLSTIAEVVADVLEIPRDKVLVVDVRENHITLDILQKTIQAEQVFGKKQQLLKRLSEIPGVNIVPETDIHSEGILGFISLDESEVPQVLARTEKIVDEIKTKITKRVIVLPTGFEVKRGMITDTNTPYIMQRMTEAGYKVTKGEILDDSADYIAAKLNDAVNSGYGVIITTGGIGAEDKDRTVEGVLLVDPQAATPYIVKYQQGTGRHEKNGVRIAVGMVGNSLIVSLPGPHDEVKLALEVLIRALDEGKSKEEIAQEIASVLRAKLQAAGFKHH</sequence>
<gene>
    <name evidence="2" type="ORF">cpu_14990</name>
</gene>
<dbReference type="RefSeq" id="WP_075859443.1">
    <property type="nucleotide sequence ID" value="NZ_BDJK01000023.1"/>
</dbReference>
<reference evidence="3" key="1">
    <citation type="submission" date="2016-12" db="EMBL/GenBank/DDBJ databases">
        <title>Draft Genome Sequences od Carboxydothermus pertinax and islandicus, Hydrogenogenic Carboxydotrophic Bacteria.</title>
        <authorList>
            <person name="Fukuyama Y."/>
            <person name="Ohmae K."/>
            <person name="Yoneda Y."/>
            <person name="Yoshida T."/>
            <person name="Sako Y."/>
        </authorList>
    </citation>
    <scope>NUCLEOTIDE SEQUENCE [LARGE SCALE GENOMIC DNA]</scope>
    <source>
        <strain evidence="3">Ug1</strain>
    </source>
</reference>